<keyword evidence="2" id="KW-0238">DNA-binding</keyword>
<dbReference type="GO" id="GO:0003677">
    <property type="term" value="F:DNA binding"/>
    <property type="evidence" value="ECO:0007669"/>
    <property type="project" value="UniProtKB-KW"/>
</dbReference>
<dbReference type="AlphaFoldDB" id="A0A7C1FS60"/>
<protein>
    <submittedName>
        <fullName evidence="6">Crp/Fnr family transcriptional regulator</fullName>
    </submittedName>
</protein>
<sequence length="252" mass="28841">MKRVCAMQDDALTRRIALLQEMPLFRNLSRKDIETIVHDLRLKEYNRDDIIFRQGDESREVYFVLKGKVRIYTTSPSGGETSIAIFSTNDVIGELAAIDHAPRSATAKALTPVLLLSMSQERFLHHLETLPRFAMAFIRLLAGKLRWTAAYAESIAQFDAPGRLLHIILQANEQYGQALTPGKTYRIDLGLNQTDLASMIGARREWVNRILADWRRRGLLEFDNGVIHILDLPRVIAERDSRIEANRSDIEW</sequence>
<organism evidence="6">
    <name type="scientific">Caldilinea aerophila</name>
    <dbReference type="NCBI Taxonomy" id="133453"/>
    <lineage>
        <taxon>Bacteria</taxon>
        <taxon>Bacillati</taxon>
        <taxon>Chloroflexota</taxon>
        <taxon>Caldilineae</taxon>
        <taxon>Caldilineales</taxon>
        <taxon>Caldilineaceae</taxon>
        <taxon>Caldilinea</taxon>
    </lineage>
</organism>
<dbReference type="EMBL" id="DSMG01000074">
    <property type="protein sequence ID" value="HDX31155.1"/>
    <property type="molecule type" value="Genomic_DNA"/>
</dbReference>
<feature type="domain" description="Cyclic nucleotide-binding" evidence="4">
    <location>
        <begin position="24"/>
        <end position="123"/>
    </location>
</feature>
<dbReference type="InterPro" id="IPR014710">
    <property type="entry name" value="RmlC-like_jellyroll"/>
</dbReference>
<keyword evidence="3" id="KW-0804">Transcription</keyword>
<dbReference type="InterPro" id="IPR050397">
    <property type="entry name" value="Env_Response_Regulators"/>
</dbReference>
<evidence type="ECO:0000256" key="1">
    <source>
        <dbReference type="ARBA" id="ARBA00023015"/>
    </source>
</evidence>
<gene>
    <name evidence="6" type="ORF">ENQ20_06625</name>
</gene>
<keyword evidence="1" id="KW-0805">Transcription regulation</keyword>
<dbReference type="InterPro" id="IPR018490">
    <property type="entry name" value="cNMP-bd_dom_sf"/>
</dbReference>
<feature type="domain" description="HTH crp-type" evidence="5">
    <location>
        <begin position="158"/>
        <end position="233"/>
    </location>
</feature>
<dbReference type="PROSITE" id="PS50042">
    <property type="entry name" value="CNMP_BINDING_3"/>
    <property type="match status" value="1"/>
</dbReference>
<dbReference type="Pfam" id="PF13545">
    <property type="entry name" value="HTH_Crp_2"/>
    <property type="match status" value="1"/>
</dbReference>
<dbReference type="InterPro" id="IPR036390">
    <property type="entry name" value="WH_DNA-bd_sf"/>
</dbReference>
<evidence type="ECO:0000313" key="6">
    <source>
        <dbReference type="EMBL" id="HDX31155.1"/>
    </source>
</evidence>
<reference evidence="6" key="1">
    <citation type="journal article" date="2020" name="mSystems">
        <title>Genome- and Community-Level Interaction Insights into Carbon Utilization and Element Cycling Functions of Hydrothermarchaeota in Hydrothermal Sediment.</title>
        <authorList>
            <person name="Zhou Z."/>
            <person name="Liu Y."/>
            <person name="Xu W."/>
            <person name="Pan J."/>
            <person name="Luo Z.H."/>
            <person name="Li M."/>
        </authorList>
    </citation>
    <scope>NUCLEOTIDE SEQUENCE [LARGE SCALE GENOMIC DNA]</scope>
    <source>
        <strain evidence="6">SpSt-289</strain>
    </source>
</reference>
<dbReference type="CDD" id="cd00038">
    <property type="entry name" value="CAP_ED"/>
    <property type="match status" value="1"/>
</dbReference>
<dbReference type="GO" id="GO:0005829">
    <property type="term" value="C:cytosol"/>
    <property type="evidence" value="ECO:0007669"/>
    <property type="project" value="TreeGrafter"/>
</dbReference>
<dbReference type="InterPro" id="IPR036388">
    <property type="entry name" value="WH-like_DNA-bd_sf"/>
</dbReference>
<dbReference type="Gene3D" id="1.10.10.10">
    <property type="entry name" value="Winged helix-like DNA-binding domain superfamily/Winged helix DNA-binding domain"/>
    <property type="match status" value="1"/>
</dbReference>
<evidence type="ECO:0000259" key="5">
    <source>
        <dbReference type="PROSITE" id="PS51063"/>
    </source>
</evidence>
<name>A0A7C1FS60_9CHLR</name>
<dbReference type="SMART" id="SM00419">
    <property type="entry name" value="HTH_CRP"/>
    <property type="match status" value="1"/>
</dbReference>
<comment type="caution">
    <text evidence="6">The sequence shown here is derived from an EMBL/GenBank/DDBJ whole genome shotgun (WGS) entry which is preliminary data.</text>
</comment>
<dbReference type="PROSITE" id="PS51063">
    <property type="entry name" value="HTH_CRP_2"/>
    <property type="match status" value="1"/>
</dbReference>
<proteinExistence type="predicted"/>
<dbReference type="InterPro" id="IPR012318">
    <property type="entry name" value="HTH_CRP"/>
</dbReference>
<dbReference type="SMART" id="SM00100">
    <property type="entry name" value="cNMP"/>
    <property type="match status" value="1"/>
</dbReference>
<dbReference type="InterPro" id="IPR000595">
    <property type="entry name" value="cNMP-bd_dom"/>
</dbReference>
<dbReference type="SUPFAM" id="SSF51206">
    <property type="entry name" value="cAMP-binding domain-like"/>
    <property type="match status" value="1"/>
</dbReference>
<dbReference type="PANTHER" id="PTHR24567">
    <property type="entry name" value="CRP FAMILY TRANSCRIPTIONAL REGULATORY PROTEIN"/>
    <property type="match status" value="1"/>
</dbReference>
<dbReference type="Pfam" id="PF00027">
    <property type="entry name" value="cNMP_binding"/>
    <property type="match status" value="1"/>
</dbReference>
<evidence type="ECO:0000256" key="3">
    <source>
        <dbReference type="ARBA" id="ARBA00023163"/>
    </source>
</evidence>
<evidence type="ECO:0000259" key="4">
    <source>
        <dbReference type="PROSITE" id="PS50042"/>
    </source>
</evidence>
<evidence type="ECO:0000256" key="2">
    <source>
        <dbReference type="ARBA" id="ARBA00023125"/>
    </source>
</evidence>
<dbReference type="GO" id="GO:0003700">
    <property type="term" value="F:DNA-binding transcription factor activity"/>
    <property type="evidence" value="ECO:0007669"/>
    <property type="project" value="TreeGrafter"/>
</dbReference>
<accession>A0A7C1FS60</accession>
<dbReference type="Gene3D" id="2.60.120.10">
    <property type="entry name" value="Jelly Rolls"/>
    <property type="match status" value="1"/>
</dbReference>
<dbReference type="SUPFAM" id="SSF46785">
    <property type="entry name" value="Winged helix' DNA-binding domain"/>
    <property type="match status" value="1"/>
</dbReference>
<dbReference type="PANTHER" id="PTHR24567:SF74">
    <property type="entry name" value="HTH-TYPE TRANSCRIPTIONAL REGULATOR ARCR"/>
    <property type="match status" value="1"/>
</dbReference>